<comment type="caution">
    <text evidence="1">The sequence shown here is derived from an EMBL/GenBank/DDBJ whole genome shotgun (WGS) entry which is preliminary data.</text>
</comment>
<sequence length="243" mass="28645">MINVLEYIGEHGNDDPQRGEAIELLDVMSHFEFVFVLLFMIKILGITCDLSQVLQRRDEDIINVVHLVKVSKYRMQIIRDDGWEFIFTSYITYNTLLQFQELNNRFDEVNTNLLLCMTYLDPEYLFSAFDVSKLIELAKFYPYEFLQNFGALVKNVVAIKKHIVFPLVYTFVKLSLLLPVATATFEKVFSAMHIIKNRLRNKMGDDLLKDCLVTYIERDVFVNVDNEDTMNRFQIIKNRREIL</sequence>
<keyword evidence="2" id="KW-1185">Reference proteome</keyword>
<dbReference type="Proteomes" id="UP000091857">
    <property type="component" value="Chromosome 14"/>
</dbReference>
<gene>
    <name evidence="1" type="ORF">MANES_14G154402v8</name>
</gene>
<reference evidence="2" key="1">
    <citation type="journal article" date="2016" name="Nat. Biotechnol.">
        <title>Sequencing wild and cultivated cassava and related species reveals extensive interspecific hybridization and genetic diversity.</title>
        <authorList>
            <person name="Bredeson J.V."/>
            <person name="Lyons J.B."/>
            <person name="Prochnik S.E."/>
            <person name="Wu G.A."/>
            <person name="Ha C.M."/>
            <person name="Edsinger-Gonzales E."/>
            <person name="Grimwood J."/>
            <person name="Schmutz J."/>
            <person name="Rabbi I.Y."/>
            <person name="Egesi C."/>
            <person name="Nauluvula P."/>
            <person name="Lebot V."/>
            <person name="Ndunguru J."/>
            <person name="Mkamilo G."/>
            <person name="Bart R.S."/>
            <person name="Setter T.L."/>
            <person name="Gleadow R.M."/>
            <person name="Kulakow P."/>
            <person name="Ferguson M.E."/>
            <person name="Rounsley S."/>
            <person name="Rokhsar D.S."/>
        </authorList>
    </citation>
    <scope>NUCLEOTIDE SEQUENCE [LARGE SCALE GENOMIC DNA]</scope>
    <source>
        <strain evidence="2">cv. AM560-2</strain>
    </source>
</reference>
<name>A0ACB7GI14_MANES</name>
<accession>A0ACB7GI14</accession>
<evidence type="ECO:0000313" key="1">
    <source>
        <dbReference type="EMBL" id="KAG8639546.1"/>
    </source>
</evidence>
<organism evidence="1 2">
    <name type="scientific">Manihot esculenta</name>
    <name type="common">Cassava</name>
    <name type="synonym">Jatropha manihot</name>
    <dbReference type="NCBI Taxonomy" id="3983"/>
    <lineage>
        <taxon>Eukaryota</taxon>
        <taxon>Viridiplantae</taxon>
        <taxon>Streptophyta</taxon>
        <taxon>Embryophyta</taxon>
        <taxon>Tracheophyta</taxon>
        <taxon>Spermatophyta</taxon>
        <taxon>Magnoliopsida</taxon>
        <taxon>eudicotyledons</taxon>
        <taxon>Gunneridae</taxon>
        <taxon>Pentapetalae</taxon>
        <taxon>rosids</taxon>
        <taxon>fabids</taxon>
        <taxon>Malpighiales</taxon>
        <taxon>Euphorbiaceae</taxon>
        <taxon>Crotonoideae</taxon>
        <taxon>Manihoteae</taxon>
        <taxon>Manihot</taxon>
    </lineage>
</organism>
<dbReference type="EMBL" id="CM004400">
    <property type="protein sequence ID" value="KAG8639546.1"/>
    <property type="molecule type" value="Genomic_DNA"/>
</dbReference>
<proteinExistence type="predicted"/>
<protein>
    <submittedName>
        <fullName evidence="1">Uncharacterized protein</fullName>
    </submittedName>
</protein>
<evidence type="ECO:0000313" key="2">
    <source>
        <dbReference type="Proteomes" id="UP000091857"/>
    </source>
</evidence>